<organism evidence="24 25">
    <name type="scientific">Moryella indoligenes</name>
    <dbReference type="NCBI Taxonomy" id="371674"/>
    <lineage>
        <taxon>Bacteria</taxon>
        <taxon>Bacillati</taxon>
        <taxon>Bacillota</taxon>
        <taxon>Clostridia</taxon>
        <taxon>Lachnospirales</taxon>
        <taxon>Lachnospiraceae</taxon>
        <taxon>Moryella</taxon>
    </lineage>
</organism>
<evidence type="ECO:0000256" key="5">
    <source>
        <dbReference type="ARBA" id="ARBA00010398"/>
    </source>
</evidence>
<name>A0AAE4AL08_9FIRM</name>
<dbReference type="PROSITE" id="PS50970">
    <property type="entry name" value="HCY"/>
    <property type="match status" value="1"/>
</dbReference>
<dbReference type="SUPFAM" id="SSF47644">
    <property type="entry name" value="Methionine synthase domain"/>
    <property type="match status" value="1"/>
</dbReference>
<dbReference type="Pfam" id="PF02574">
    <property type="entry name" value="S-methyl_trans"/>
    <property type="match status" value="1"/>
</dbReference>
<feature type="binding site" evidence="19">
    <location>
        <position position="208"/>
    </location>
    <ligand>
        <name>Zn(2+)</name>
        <dbReference type="ChEBI" id="CHEBI:29105"/>
    </ligand>
</feature>
<feature type="domain" description="Pterin-binding" evidence="21">
    <location>
        <begin position="317"/>
        <end position="567"/>
    </location>
</feature>
<evidence type="ECO:0000259" key="20">
    <source>
        <dbReference type="PROSITE" id="PS50970"/>
    </source>
</evidence>
<comment type="similarity">
    <text evidence="5">Belongs to the vitamin-B12 dependent methionine synthase family.</text>
</comment>
<evidence type="ECO:0000256" key="15">
    <source>
        <dbReference type="ARBA" id="ARBA00023167"/>
    </source>
</evidence>
<keyword evidence="12" id="KW-0949">S-adenosyl-L-methionine</keyword>
<dbReference type="GO" id="GO:0031419">
    <property type="term" value="F:cobalamin binding"/>
    <property type="evidence" value="ECO:0007669"/>
    <property type="project" value="UniProtKB-KW"/>
</dbReference>
<dbReference type="PANTHER" id="PTHR45833:SF1">
    <property type="entry name" value="METHIONINE SYNTHASE"/>
    <property type="match status" value="1"/>
</dbReference>
<comment type="cofactor">
    <cofactor evidence="2 19">
        <name>Zn(2+)</name>
        <dbReference type="ChEBI" id="CHEBI:29105"/>
    </cofactor>
</comment>
<evidence type="ECO:0000256" key="1">
    <source>
        <dbReference type="ARBA" id="ARBA00001700"/>
    </source>
</evidence>
<comment type="catalytic activity">
    <reaction evidence="1">
        <text>(6S)-5-methyl-5,6,7,8-tetrahydrofolate + L-homocysteine = (6S)-5,6,7,8-tetrahydrofolate + L-methionine</text>
        <dbReference type="Rhea" id="RHEA:11172"/>
        <dbReference type="ChEBI" id="CHEBI:18608"/>
        <dbReference type="ChEBI" id="CHEBI:57453"/>
        <dbReference type="ChEBI" id="CHEBI:57844"/>
        <dbReference type="ChEBI" id="CHEBI:58199"/>
        <dbReference type="EC" id="2.1.1.13"/>
    </reaction>
</comment>
<dbReference type="InterPro" id="IPR003726">
    <property type="entry name" value="HCY_dom"/>
</dbReference>
<comment type="function">
    <text evidence="17">Catalyzes the transfer of a methyl group from methyl-cobalamin to homocysteine, yielding enzyme-bound cob(I)alamin and methionine. Subsequently, remethylates the cofactor using methyltetrahydrofolate.</text>
</comment>
<dbReference type="InterPro" id="IPR036589">
    <property type="entry name" value="HCY_dom_sf"/>
</dbReference>
<evidence type="ECO:0000256" key="18">
    <source>
        <dbReference type="ARBA" id="ARBA00031040"/>
    </source>
</evidence>
<evidence type="ECO:0000256" key="19">
    <source>
        <dbReference type="PROSITE-ProRule" id="PRU00333"/>
    </source>
</evidence>
<keyword evidence="10" id="KW-0846">Cobalamin</keyword>
<comment type="cofactor">
    <cofactor evidence="3">
        <name>methylcob(III)alamin</name>
        <dbReference type="ChEBI" id="CHEBI:28115"/>
    </cofactor>
</comment>
<keyword evidence="25" id="KW-1185">Reference proteome</keyword>
<evidence type="ECO:0000256" key="14">
    <source>
        <dbReference type="ARBA" id="ARBA00022833"/>
    </source>
</evidence>
<evidence type="ECO:0000256" key="8">
    <source>
        <dbReference type="ARBA" id="ARBA00022603"/>
    </source>
</evidence>
<evidence type="ECO:0000313" key="25">
    <source>
        <dbReference type="Proteomes" id="UP001241537"/>
    </source>
</evidence>
<dbReference type="EMBL" id="JAUSTO010000007">
    <property type="protein sequence ID" value="MDQ0152635.1"/>
    <property type="molecule type" value="Genomic_DNA"/>
</dbReference>
<dbReference type="InterPro" id="IPR036594">
    <property type="entry name" value="Meth_synthase_dom"/>
</dbReference>
<evidence type="ECO:0000259" key="23">
    <source>
        <dbReference type="PROSITE" id="PS51337"/>
    </source>
</evidence>
<proteinExistence type="inferred from homology"/>
<feature type="binding site" evidence="19">
    <location>
        <position position="274"/>
    </location>
    <ligand>
        <name>Zn(2+)</name>
        <dbReference type="ChEBI" id="CHEBI:29105"/>
    </ligand>
</feature>
<accession>A0AAE4AL08</accession>
<comment type="caution">
    <text evidence="24">The sequence shown here is derived from an EMBL/GenBank/DDBJ whole genome shotgun (WGS) entry which is preliminary data.</text>
</comment>
<dbReference type="PANTHER" id="PTHR45833">
    <property type="entry name" value="METHIONINE SYNTHASE"/>
    <property type="match status" value="1"/>
</dbReference>
<dbReference type="PROSITE" id="PS50972">
    <property type="entry name" value="PTERIN_BINDING"/>
    <property type="match status" value="1"/>
</dbReference>
<dbReference type="InterPro" id="IPR000489">
    <property type="entry name" value="Pterin-binding_dom"/>
</dbReference>
<evidence type="ECO:0000256" key="16">
    <source>
        <dbReference type="ARBA" id="ARBA00023285"/>
    </source>
</evidence>
<dbReference type="GO" id="GO:0005829">
    <property type="term" value="C:cytosol"/>
    <property type="evidence" value="ECO:0007669"/>
    <property type="project" value="TreeGrafter"/>
</dbReference>
<dbReference type="RefSeq" id="WP_307254406.1">
    <property type="nucleotide sequence ID" value="NZ_JAUSTO010000007.1"/>
</dbReference>
<reference evidence="24" key="1">
    <citation type="submission" date="2023-07" db="EMBL/GenBank/DDBJ databases">
        <title>Genomic Encyclopedia of Type Strains, Phase IV (KMG-IV): sequencing the most valuable type-strain genomes for metagenomic binning, comparative biology and taxonomic classification.</title>
        <authorList>
            <person name="Goeker M."/>
        </authorList>
    </citation>
    <scope>NUCLEOTIDE SEQUENCE</scope>
    <source>
        <strain evidence="24">DSM 19659</strain>
    </source>
</reference>
<dbReference type="GO" id="GO:0046653">
    <property type="term" value="P:tetrahydrofolate metabolic process"/>
    <property type="evidence" value="ECO:0007669"/>
    <property type="project" value="TreeGrafter"/>
</dbReference>
<feature type="domain" description="Hcy-binding" evidence="20">
    <location>
        <begin position="2"/>
        <end position="288"/>
    </location>
</feature>
<evidence type="ECO:0000259" key="21">
    <source>
        <dbReference type="PROSITE" id="PS50972"/>
    </source>
</evidence>
<dbReference type="EC" id="2.1.1.13" evidence="6"/>
<dbReference type="GO" id="GO:0032259">
    <property type="term" value="P:methylation"/>
    <property type="evidence" value="ECO:0007669"/>
    <property type="project" value="UniProtKB-KW"/>
</dbReference>
<evidence type="ECO:0000256" key="9">
    <source>
        <dbReference type="ARBA" id="ARBA00022605"/>
    </source>
</evidence>
<dbReference type="Gene3D" id="1.10.1240.10">
    <property type="entry name" value="Methionine synthase domain"/>
    <property type="match status" value="1"/>
</dbReference>
<dbReference type="Pfam" id="PF02607">
    <property type="entry name" value="B12-binding_2"/>
    <property type="match status" value="1"/>
</dbReference>
<dbReference type="SUPFAM" id="SSF51717">
    <property type="entry name" value="Dihydropteroate synthetase-like"/>
    <property type="match status" value="1"/>
</dbReference>
<evidence type="ECO:0000256" key="11">
    <source>
        <dbReference type="ARBA" id="ARBA00022679"/>
    </source>
</evidence>
<evidence type="ECO:0000259" key="22">
    <source>
        <dbReference type="PROSITE" id="PS51332"/>
    </source>
</evidence>
<dbReference type="Gene3D" id="3.20.20.20">
    <property type="entry name" value="Dihydropteroate synthase-like"/>
    <property type="match status" value="1"/>
</dbReference>
<dbReference type="GO" id="GO:0008705">
    <property type="term" value="F:methionine synthase activity"/>
    <property type="evidence" value="ECO:0007669"/>
    <property type="project" value="UniProtKB-EC"/>
</dbReference>
<evidence type="ECO:0000256" key="10">
    <source>
        <dbReference type="ARBA" id="ARBA00022628"/>
    </source>
</evidence>
<dbReference type="GO" id="GO:0050667">
    <property type="term" value="P:homocysteine metabolic process"/>
    <property type="evidence" value="ECO:0007669"/>
    <property type="project" value="TreeGrafter"/>
</dbReference>
<dbReference type="AlphaFoldDB" id="A0AAE4AL08"/>
<dbReference type="InterPro" id="IPR011005">
    <property type="entry name" value="Dihydropteroate_synth-like_sf"/>
</dbReference>
<dbReference type="Pfam" id="PF00809">
    <property type="entry name" value="Pterin_bind"/>
    <property type="match status" value="1"/>
</dbReference>
<feature type="domain" description="B12-binding N-terminal" evidence="23">
    <location>
        <begin position="606"/>
        <end position="700"/>
    </location>
</feature>
<dbReference type="GO" id="GO:0046872">
    <property type="term" value="F:metal ion binding"/>
    <property type="evidence" value="ECO:0007669"/>
    <property type="project" value="UniProtKB-KW"/>
</dbReference>
<dbReference type="NCBIfam" id="NF005719">
    <property type="entry name" value="PRK07535.1"/>
    <property type="match status" value="1"/>
</dbReference>
<keyword evidence="14 19" id="KW-0862">Zinc</keyword>
<keyword evidence="9" id="KW-0028">Amino-acid biosynthesis</keyword>
<keyword evidence="13 19" id="KW-0479">Metal-binding</keyword>
<evidence type="ECO:0000256" key="6">
    <source>
        <dbReference type="ARBA" id="ARBA00012032"/>
    </source>
</evidence>
<dbReference type="Gene3D" id="3.20.20.330">
    <property type="entry name" value="Homocysteine-binding-like domain"/>
    <property type="match status" value="1"/>
</dbReference>
<evidence type="ECO:0000256" key="2">
    <source>
        <dbReference type="ARBA" id="ARBA00001947"/>
    </source>
</evidence>
<dbReference type="PROSITE" id="PS51337">
    <property type="entry name" value="B12_BINDING_NTER"/>
    <property type="match status" value="1"/>
</dbReference>
<dbReference type="Gene3D" id="3.40.50.280">
    <property type="entry name" value="Cobalamin-binding domain"/>
    <property type="match status" value="1"/>
</dbReference>
<protein>
    <recommendedName>
        <fullName evidence="7">Methionine synthase</fullName>
        <ecNumber evidence="6">2.1.1.13</ecNumber>
    </recommendedName>
    <alternativeName>
        <fullName evidence="18">5-methyltetrahydrofolate--homocysteine methyltransferase</fullName>
    </alternativeName>
</protein>
<dbReference type="PROSITE" id="PS51332">
    <property type="entry name" value="B12_BINDING"/>
    <property type="match status" value="1"/>
</dbReference>
<evidence type="ECO:0000256" key="13">
    <source>
        <dbReference type="ARBA" id="ARBA00022723"/>
    </source>
</evidence>
<evidence type="ECO:0000256" key="4">
    <source>
        <dbReference type="ARBA" id="ARBA00005178"/>
    </source>
</evidence>
<dbReference type="SMART" id="SM01018">
    <property type="entry name" value="B12-binding_2"/>
    <property type="match status" value="1"/>
</dbReference>
<comment type="pathway">
    <text evidence="4">Amino-acid biosynthesis; L-methionine biosynthesis via de novo pathway; L-methionine from L-homocysteine (MetH route): step 1/1.</text>
</comment>
<feature type="domain" description="B12-binding" evidence="22">
    <location>
        <begin position="700"/>
        <end position="828"/>
    </location>
</feature>
<gene>
    <name evidence="24" type="ORF">J2S20_001329</name>
</gene>
<keyword evidence="15" id="KW-0486">Methionine biosynthesis</keyword>
<dbReference type="InterPro" id="IPR036724">
    <property type="entry name" value="Cobalamin-bd_sf"/>
</dbReference>
<evidence type="ECO:0000256" key="3">
    <source>
        <dbReference type="ARBA" id="ARBA00001956"/>
    </source>
</evidence>
<evidence type="ECO:0000256" key="12">
    <source>
        <dbReference type="ARBA" id="ARBA00022691"/>
    </source>
</evidence>
<evidence type="ECO:0000256" key="7">
    <source>
        <dbReference type="ARBA" id="ARBA00013998"/>
    </source>
</evidence>
<dbReference type="Proteomes" id="UP001241537">
    <property type="component" value="Unassembled WGS sequence"/>
</dbReference>
<dbReference type="SUPFAM" id="SSF82282">
    <property type="entry name" value="Homocysteine S-methyltransferase"/>
    <property type="match status" value="1"/>
</dbReference>
<keyword evidence="11 19" id="KW-0808">Transferase</keyword>
<dbReference type="InterPro" id="IPR006158">
    <property type="entry name" value="Cobalamin-bd"/>
</dbReference>
<dbReference type="InterPro" id="IPR050554">
    <property type="entry name" value="Met_Synthase/Corrinoid"/>
</dbReference>
<dbReference type="InterPro" id="IPR003759">
    <property type="entry name" value="Cbl-bd_cap"/>
</dbReference>
<keyword evidence="16" id="KW-0170">Cobalt</keyword>
<evidence type="ECO:0000256" key="17">
    <source>
        <dbReference type="ARBA" id="ARBA00025552"/>
    </source>
</evidence>
<dbReference type="SUPFAM" id="SSF52242">
    <property type="entry name" value="Cobalamin (vitamin B12)-binding domain"/>
    <property type="match status" value="1"/>
</dbReference>
<evidence type="ECO:0000313" key="24">
    <source>
        <dbReference type="EMBL" id="MDQ0152635.1"/>
    </source>
</evidence>
<dbReference type="Pfam" id="PF02310">
    <property type="entry name" value="B12-binding"/>
    <property type="match status" value="1"/>
</dbReference>
<keyword evidence="8 19" id="KW-0489">Methyltransferase</keyword>
<sequence>MKRLFSERLGRERLYWDGGTGSVLQARGLRGGELPERWNLTRPEEIRALAEAYYLAGSDIVNSNTFGANRLHYPDRKELREIVQRGVCLAAEGRRLAGRKDAFVALDVGPTGRLLSPMGDLDFEEAVEIFAEVMHWGEEAGAELILIETMSDSLEAKAAVLAAKEHTALPVCVTMVYDEKGKLLTGGTVQSVTAMLEGLRVDALGVNCGFGPRKFVPLVRELMEISSLPVIASPNAGLPGVREGQIVYDLGAEEFAEEMCAIAELGVQVLGGCCGTTPEYIRREIEKTRGIPFRRPEPKHRSVISSFSRVVEIGNRPVIIGERINPTGKQELKDALRSGQLEYLLEQGISQEEAGAEVLDVNVGLPDIDEPALLERVVVSLQSVTALPLQLDTTNPAALERGLRCYNGKALINSVNGKQESMDAVFPLAAKYGGVVVALALDEGGIPETAEGRIAVARKIYREAKRYGIAAEDIVVDGLAMTISTDGTAAQTTLETVRRVCDELGGHSILGVSNISFGLPQRDMLNAFFFAMALQSGLSLAIVNPNSEAMMAAFHAHLALSGADAQCAEYVRRYASAPALFQGGEPGQCVSRVRGAEKGQTEEAEEGAEEGAGVVSTALGESIRNGMKRRAAEAAETAIQSGADPLELVNRELIPALDAVGRGFERGDIFLPQLLMSAEAAKAAFQPVKEALRGTERPSKGKIILATVKGDIHDIGKNIVKVLLENYGYEVLDLGKDVRPDLVAETTVREQVKLVGLSALMTTTVVGMEETIALLREQSPETKIVVGGAVMTQRYAERIGADCYAREAMDTVRYADQILGKESFDGGL</sequence>
<feature type="binding site" evidence="19">
    <location>
        <position position="273"/>
    </location>
    <ligand>
        <name>Zn(2+)</name>
        <dbReference type="ChEBI" id="CHEBI:29105"/>
    </ligand>
</feature>